<dbReference type="GO" id="GO:0046872">
    <property type="term" value="F:metal ion binding"/>
    <property type="evidence" value="ECO:0007669"/>
    <property type="project" value="UniProtKB-KW"/>
</dbReference>
<name>A0A0D6QSS1_ARACU</name>
<dbReference type="GO" id="GO:0016491">
    <property type="term" value="F:oxidoreductase activity"/>
    <property type="evidence" value="ECO:0007669"/>
    <property type="project" value="UniProtKB-KW"/>
</dbReference>
<accession>A0A0D6QSS1</accession>
<evidence type="ECO:0000256" key="2">
    <source>
        <dbReference type="ARBA" id="ARBA00022723"/>
    </source>
</evidence>
<evidence type="ECO:0000256" key="4">
    <source>
        <dbReference type="RuleBase" id="RU003682"/>
    </source>
</evidence>
<dbReference type="SUPFAM" id="SSF51197">
    <property type="entry name" value="Clavaminate synthase-like"/>
    <property type="match status" value="1"/>
</dbReference>
<dbReference type="FunFam" id="2.60.120.330:FF:000012">
    <property type="entry name" value="Gibberellin 20 oxidase 1"/>
    <property type="match status" value="1"/>
</dbReference>
<keyword evidence="3 4" id="KW-0408">Iron</keyword>
<dbReference type="InterPro" id="IPR050295">
    <property type="entry name" value="Plant_2OG-oxidoreductases"/>
</dbReference>
<dbReference type="Pfam" id="PF14226">
    <property type="entry name" value="DIOX_N"/>
    <property type="match status" value="1"/>
</dbReference>
<dbReference type="PANTHER" id="PTHR47991">
    <property type="entry name" value="OXOGLUTARATE/IRON-DEPENDENT DIOXYGENASE"/>
    <property type="match status" value="1"/>
</dbReference>
<reference evidence="6" key="1">
    <citation type="submission" date="2015-03" db="EMBL/GenBank/DDBJ databases">
        <title>A transcriptome of Araucaria cunninghamii, an australian fine timber species.</title>
        <authorList>
            <person name="Jing Yi C.J.Y."/>
            <person name="Yin San L.Y.S."/>
            <person name="Abdul Karim S.S."/>
            <person name="Wan Azmi N.N."/>
            <person name="Hercus R.R."/>
            <person name="Croft L.L."/>
        </authorList>
    </citation>
    <scope>NUCLEOTIDE SEQUENCE</scope>
    <source>
        <strain evidence="6">MI0301</strain>
        <tissue evidence="6">Leaf</tissue>
    </source>
</reference>
<keyword evidence="2 4" id="KW-0479">Metal-binding</keyword>
<dbReference type="InterPro" id="IPR027443">
    <property type="entry name" value="IPNS-like_sf"/>
</dbReference>
<protein>
    <recommendedName>
        <fullName evidence="5">Fe2OG dioxygenase domain-containing protein</fullName>
    </recommendedName>
</protein>
<dbReference type="Pfam" id="PF03171">
    <property type="entry name" value="2OG-FeII_Oxy"/>
    <property type="match status" value="1"/>
</dbReference>
<dbReference type="InterPro" id="IPR044861">
    <property type="entry name" value="IPNS-like_FE2OG_OXY"/>
</dbReference>
<dbReference type="AlphaFoldDB" id="A0A0D6QSS1"/>
<sequence>MENASVKILSEQKVKHLPYQYIKDEDERPKVPYNVFSREVPVISLANLDRDKIVEEVRKACEDWGVFQIVDHGVSPELTSKIMEMAHGFFALPLEEKMEYALQPDKWVGYGNGSFLKDDPFMDWRELIIHRCRPLSCRDSNRWPENPPAYRETLTAYGNAMVDLVKKLMSLISEGLGLHSRAVEEACGEEAEQKILMNYYPACPAANMTLGLKRHTDPGTITVLLQDQVGGLQITRDDGKSWLTVEPIEGAFVVNLGDQMHVLSNGRFKSADHQAVVNTTTTRMSIASFHNPAPDSMVEPLEGLVSDLQPSKFQRYNYKDFYGKKMRQHLFYKEKKLQNIKKLQG</sequence>
<proteinExistence type="inferred from homology"/>
<dbReference type="Gene3D" id="2.60.120.330">
    <property type="entry name" value="B-lactam Antibiotic, Isopenicillin N Synthase, Chain"/>
    <property type="match status" value="1"/>
</dbReference>
<keyword evidence="4" id="KW-0560">Oxidoreductase</keyword>
<evidence type="ECO:0000256" key="1">
    <source>
        <dbReference type="ARBA" id="ARBA00008056"/>
    </source>
</evidence>
<dbReference type="EMBL" id="GCKF01053371">
    <property type="protein sequence ID" value="JAG93003.1"/>
    <property type="molecule type" value="Transcribed_RNA"/>
</dbReference>
<dbReference type="InterPro" id="IPR026992">
    <property type="entry name" value="DIOX_N"/>
</dbReference>
<comment type="similarity">
    <text evidence="1 4">Belongs to the iron/ascorbate-dependent oxidoreductase family.</text>
</comment>
<evidence type="ECO:0000256" key="3">
    <source>
        <dbReference type="ARBA" id="ARBA00023004"/>
    </source>
</evidence>
<evidence type="ECO:0000259" key="5">
    <source>
        <dbReference type="PROSITE" id="PS51471"/>
    </source>
</evidence>
<organism evidence="6">
    <name type="scientific">Araucaria cunninghamii</name>
    <name type="common">Hoop pine</name>
    <name type="synonym">Moreton Bay pine</name>
    <dbReference type="NCBI Taxonomy" id="56994"/>
    <lineage>
        <taxon>Eukaryota</taxon>
        <taxon>Viridiplantae</taxon>
        <taxon>Streptophyta</taxon>
        <taxon>Embryophyta</taxon>
        <taxon>Tracheophyta</taxon>
        <taxon>Spermatophyta</taxon>
        <taxon>Pinopsida</taxon>
        <taxon>Pinidae</taxon>
        <taxon>Conifers II</taxon>
        <taxon>Araucariales</taxon>
        <taxon>Araucariaceae</taxon>
        <taxon>Araucaria</taxon>
    </lineage>
</organism>
<dbReference type="PROSITE" id="PS51471">
    <property type="entry name" value="FE2OG_OXY"/>
    <property type="match status" value="1"/>
</dbReference>
<evidence type="ECO:0000313" key="6">
    <source>
        <dbReference type="EMBL" id="JAG93003.1"/>
    </source>
</evidence>
<feature type="domain" description="Fe2OG dioxygenase" evidence="5">
    <location>
        <begin position="190"/>
        <end position="292"/>
    </location>
</feature>
<dbReference type="InterPro" id="IPR005123">
    <property type="entry name" value="Oxoglu/Fe-dep_dioxygenase_dom"/>
</dbReference>